<gene>
    <name evidence="13" type="primary">gspK</name>
    <name evidence="13" type="ORF">QFW77_14250</name>
</gene>
<evidence type="ECO:0000256" key="7">
    <source>
        <dbReference type="ARBA" id="ARBA00022927"/>
    </source>
</evidence>
<evidence type="ECO:0000256" key="10">
    <source>
        <dbReference type="PIRNR" id="PIRNR002786"/>
    </source>
</evidence>
<keyword evidence="5 10" id="KW-0997">Cell inner membrane</keyword>
<dbReference type="Gene3D" id="1.10.40.60">
    <property type="entry name" value="EpsJ-like"/>
    <property type="match status" value="2"/>
</dbReference>
<reference evidence="13 14" key="1">
    <citation type="submission" date="2023-04" db="EMBL/GenBank/DDBJ databases">
        <title>Luteimonas endophyticus RD2P54.</title>
        <authorList>
            <person name="Sun J.-Q."/>
        </authorList>
    </citation>
    <scope>NUCLEOTIDE SEQUENCE [LARGE SCALE GENOMIC DNA]</scope>
    <source>
        <strain evidence="13 14">RD2P54</strain>
    </source>
</reference>
<keyword evidence="8" id="KW-1133">Transmembrane helix</keyword>
<evidence type="ECO:0000256" key="2">
    <source>
        <dbReference type="ARBA" id="ARBA00007246"/>
    </source>
</evidence>
<dbReference type="Pfam" id="PF03934">
    <property type="entry name" value="T2SSK"/>
    <property type="match status" value="1"/>
</dbReference>
<dbReference type="Proteomes" id="UP001156940">
    <property type="component" value="Unassembled WGS sequence"/>
</dbReference>
<protein>
    <recommendedName>
        <fullName evidence="10">Type II secretion system protein K</fullName>
    </recommendedName>
</protein>
<name>A0ABT6JBE5_9GAMM</name>
<evidence type="ECO:0000256" key="1">
    <source>
        <dbReference type="ARBA" id="ARBA00004533"/>
    </source>
</evidence>
<dbReference type="EMBL" id="JARXRM010000043">
    <property type="protein sequence ID" value="MDH5824139.1"/>
    <property type="molecule type" value="Genomic_DNA"/>
</dbReference>
<evidence type="ECO:0000256" key="3">
    <source>
        <dbReference type="ARBA" id="ARBA00022448"/>
    </source>
</evidence>
<comment type="subcellular location">
    <subcellularLocation>
        <location evidence="1 10">Cell inner membrane</location>
    </subcellularLocation>
</comment>
<keyword evidence="4 10" id="KW-1003">Cell membrane</keyword>
<dbReference type="PIRSF" id="PIRSF002786">
    <property type="entry name" value="XcpX"/>
    <property type="match status" value="1"/>
</dbReference>
<proteinExistence type="inferred from homology"/>
<dbReference type="Gene3D" id="3.30.1300.30">
    <property type="entry name" value="GSPII I/J protein-like"/>
    <property type="match status" value="1"/>
</dbReference>
<keyword evidence="7" id="KW-0653">Protein transport</keyword>
<evidence type="ECO:0000256" key="5">
    <source>
        <dbReference type="ARBA" id="ARBA00022519"/>
    </source>
</evidence>
<comment type="similarity">
    <text evidence="2 10">Belongs to the GSP K family.</text>
</comment>
<dbReference type="InterPro" id="IPR049179">
    <property type="entry name" value="T2SSK_SAM-like_2nd"/>
</dbReference>
<evidence type="ECO:0000256" key="6">
    <source>
        <dbReference type="ARBA" id="ARBA00022692"/>
    </source>
</evidence>
<dbReference type="PANTHER" id="PTHR38831">
    <property type="entry name" value="TYPE II SECRETION SYSTEM PROTEIN K"/>
    <property type="match status" value="1"/>
</dbReference>
<evidence type="ECO:0000259" key="11">
    <source>
        <dbReference type="Pfam" id="PF03934"/>
    </source>
</evidence>
<sequence length="323" mass="34659">MRRQRGVALLTVLLLVVVMAVLVVGVLDDIRFGLRRAGNAQSVAQAQWHALGAEALASAQIARLAARDPGRTTAEGDWNGRAFVFPVESGAISARLSDATACFNLNSVVEGGAGTLLRREAGIAQYVALLRALGFSAHQAGALADALADWIDTDQRREGLGHEDDAYARGRDGYRTGAVLLAETSELRAIQGYDAEVYARLRPHVCALPTVDLAPVNVNTLGEADAAIVRMLAGGALDDAQARRVIAARPAGGWRDPLAFWDAPGMEPASHNEVLEQIELYTRYFRLHAEVEVGPAQVVLSALFEHDGSGPPRLLARRWSDEE</sequence>
<comment type="caution">
    <text evidence="13">The sequence shown here is derived from an EMBL/GenBank/DDBJ whole genome shotgun (WGS) entry which is preliminary data.</text>
</comment>
<evidence type="ECO:0000259" key="12">
    <source>
        <dbReference type="Pfam" id="PF21687"/>
    </source>
</evidence>
<keyword evidence="14" id="KW-1185">Reference proteome</keyword>
<keyword evidence="3 10" id="KW-0813">Transport</keyword>
<dbReference type="PANTHER" id="PTHR38831:SF1">
    <property type="entry name" value="TYPE II SECRETION SYSTEM PROTEIN K-RELATED"/>
    <property type="match status" value="1"/>
</dbReference>
<dbReference type="InterPro" id="IPR038072">
    <property type="entry name" value="GspK_central_sf"/>
</dbReference>
<dbReference type="InterPro" id="IPR005628">
    <property type="entry name" value="GspK"/>
</dbReference>
<dbReference type="Pfam" id="PF21687">
    <property type="entry name" value="T2SSK_1st"/>
    <property type="match status" value="1"/>
</dbReference>
<evidence type="ECO:0000256" key="4">
    <source>
        <dbReference type="ARBA" id="ARBA00022475"/>
    </source>
</evidence>
<feature type="domain" description="T2SS protein K first SAM-like" evidence="12">
    <location>
        <begin position="101"/>
        <end position="210"/>
    </location>
</feature>
<accession>A0ABT6JBE5</accession>
<evidence type="ECO:0000313" key="14">
    <source>
        <dbReference type="Proteomes" id="UP001156940"/>
    </source>
</evidence>
<dbReference type="InterPro" id="IPR049031">
    <property type="entry name" value="T2SSK_SAM-like_1st"/>
</dbReference>
<dbReference type="SUPFAM" id="SSF158544">
    <property type="entry name" value="GspK insert domain-like"/>
    <property type="match status" value="2"/>
</dbReference>
<keyword evidence="9 10" id="KW-0472">Membrane</keyword>
<feature type="domain" description="T2SS protein K second SAM-like" evidence="11">
    <location>
        <begin position="216"/>
        <end position="270"/>
    </location>
</feature>
<dbReference type="NCBIfam" id="NF037980">
    <property type="entry name" value="T2SS_GspK"/>
    <property type="match status" value="1"/>
</dbReference>
<evidence type="ECO:0000313" key="13">
    <source>
        <dbReference type="EMBL" id="MDH5824139.1"/>
    </source>
</evidence>
<dbReference type="InterPro" id="IPR045584">
    <property type="entry name" value="Pilin-like"/>
</dbReference>
<evidence type="ECO:0000256" key="9">
    <source>
        <dbReference type="ARBA" id="ARBA00023136"/>
    </source>
</evidence>
<dbReference type="RefSeq" id="WP_280575438.1">
    <property type="nucleotide sequence ID" value="NZ_JARXRM010000043.1"/>
</dbReference>
<evidence type="ECO:0000256" key="8">
    <source>
        <dbReference type="ARBA" id="ARBA00022989"/>
    </source>
</evidence>
<keyword evidence="6" id="KW-0812">Transmembrane</keyword>
<organism evidence="13 14">
    <name type="scientific">Luteimonas endophytica</name>
    <dbReference type="NCBI Taxonomy" id="3042023"/>
    <lineage>
        <taxon>Bacteria</taxon>
        <taxon>Pseudomonadati</taxon>
        <taxon>Pseudomonadota</taxon>
        <taxon>Gammaproteobacteria</taxon>
        <taxon>Lysobacterales</taxon>
        <taxon>Lysobacteraceae</taxon>
        <taxon>Luteimonas</taxon>
    </lineage>
</organism>
<dbReference type="SUPFAM" id="SSF54523">
    <property type="entry name" value="Pili subunits"/>
    <property type="match status" value="1"/>
</dbReference>